<dbReference type="EMBL" id="BAABBN010000012">
    <property type="protein sequence ID" value="GAA3934863.1"/>
    <property type="molecule type" value="Genomic_DNA"/>
</dbReference>
<reference evidence="5" key="1">
    <citation type="journal article" date="2019" name="Int. J. Syst. Evol. Microbiol.">
        <title>The Global Catalogue of Microorganisms (GCM) 10K type strain sequencing project: providing services to taxonomists for standard genome sequencing and annotation.</title>
        <authorList>
            <consortium name="The Broad Institute Genomics Platform"/>
            <consortium name="The Broad Institute Genome Sequencing Center for Infectious Disease"/>
            <person name="Wu L."/>
            <person name="Ma J."/>
        </authorList>
    </citation>
    <scope>NUCLEOTIDE SEQUENCE [LARGE SCALE GENOMIC DNA]</scope>
    <source>
        <strain evidence="5">JCM 17551</strain>
    </source>
</reference>
<sequence>MSYILDALRKSEQERRNQDVVGSFQGRMVAGANQHSDDKKWLIWALVVGLVVINITVLLIVFKDQLFPHSANPAPLVHEPVTEYRDAGSLNEGQSAPSIPSSESVQVSSALPGDSVAEELSVTSTDQVNQRFKPYYREHYQAQTNIPVAEAENLEPEVIRPRSHYTDTNSNQILVSGSEVIKPRGIKERYREISNEPYEPKYDVVDVSSSRQNGNPLKDLLAEPEVIKPRNTSNSGNEGSYNVNDQSASQDISRLPKIRDLTREQQIKIPKIIFSSHLYSSRAESRSVRFGNAKYKEGDWLNQSLMLQSITEDGVIFNLSGVQFYMSSFEDWQGR</sequence>
<accession>A0ABP7N1U7</accession>
<dbReference type="Pfam" id="PF16537">
    <property type="entry name" value="T2SSB"/>
    <property type="match status" value="1"/>
</dbReference>
<feature type="domain" description="Type II secretion system protein GspB C-terminal" evidence="3">
    <location>
        <begin position="269"/>
        <end position="326"/>
    </location>
</feature>
<evidence type="ECO:0000256" key="2">
    <source>
        <dbReference type="SAM" id="Phobius"/>
    </source>
</evidence>
<gene>
    <name evidence="4" type="ORF">GCM10022277_34280</name>
</gene>
<dbReference type="InterPro" id="IPR032389">
    <property type="entry name" value="GspB_C"/>
</dbReference>
<feature type="compositionally biased region" description="Low complexity" evidence="1">
    <location>
        <begin position="97"/>
        <end position="109"/>
    </location>
</feature>
<keyword evidence="2" id="KW-1133">Transmembrane helix</keyword>
<name>A0ABP7N1U7_9GAMM</name>
<protein>
    <recommendedName>
        <fullName evidence="3">Type II secretion system protein GspB C-terminal domain-containing protein</fullName>
    </recommendedName>
</protein>
<keyword evidence="5" id="KW-1185">Reference proteome</keyword>
<feature type="region of interest" description="Disordered" evidence="1">
    <location>
        <begin position="224"/>
        <end position="250"/>
    </location>
</feature>
<organism evidence="4 5">
    <name type="scientific">Litoribacillus peritrichatus</name>
    <dbReference type="NCBI Taxonomy" id="718191"/>
    <lineage>
        <taxon>Bacteria</taxon>
        <taxon>Pseudomonadati</taxon>
        <taxon>Pseudomonadota</taxon>
        <taxon>Gammaproteobacteria</taxon>
        <taxon>Oceanospirillales</taxon>
        <taxon>Oceanospirillaceae</taxon>
        <taxon>Litoribacillus</taxon>
    </lineage>
</organism>
<proteinExistence type="predicted"/>
<comment type="caution">
    <text evidence="4">The sequence shown here is derived from an EMBL/GenBank/DDBJ whole genome shotgun (WGS) entry which is preliminary data.</text>
</comment>
<keyword evidence="2" id="KW-0812">Transmembrane</keyword>
<dbReference type="Proteomes" id="UP001501565">
    <property type="component" value="Unassembled WGS sequence"/>
</dbReference>
<feature type="region of interest" description="Disordered" evidence="1">
    <location>
        <begin position="88"/>
        <end position="110"/>
    </location>
</feature>
<evidence type="ECO:0000313" key="5">
    <source>
        <dbReference type="Proteomes" id="UP001501565"/>
    </source>
</evidence>
<evidence type="ECO:0000313" key="4">
    <source>
        <dbReference type="EMBL" id="GAA3934863.1"/>
    </source>
</evidence>
<feature type="compositionally biased region" description="Polar residues" evidence="1">
    <location>
        <begin position="230"/>
        <end position="250"/>
    </location>
</feature>
<keyword evidence="2" id="KW-0472">Membrane</keyword>
<evidence type="ECO:0000256" key="1">
    <source>
        <dbReference type="SAM" id="MobiDB-lite"/>
    </source>
</evidence>
<feature type="transmembrane region" description="Helical" evidence="2">
    <location>
        <begin position="41"/>
        <end position="62"/>
    </location>
</feature>
<dbReference type="RefSeq" id="WP_344799822.1">
    <property type="nucleotide sequence ID" value="NZ_BAABBN010000012.1"/>
</dbReference>
<evidence type="ECO:0000259" key="3">
    <source>
        <dbReference type="Pfam" id="PF16537"/>
    </source>
</evidence>